<dbReference type="KEGG" id="sbf:JCM31447_26040"/>
<feature type="domain" description="Beta-ketoacyl-[acyl-carrier-protein] synthase III N-terminal" evidence="1">
    <location>
        <begin position="118"/>
        <end position="183"/>
    </location>
</feature>
<dbReference type="RefSeq" id="WP_172603943.1">
    <property type="nucleotide sequence ID" value="NZ_AP019368.1"/>
</dbReference>
<dbReference type="EMBL" id="AP019368">
    <property type="protein sequence ID" value="BBH54146.1"/>
    <property type="molecule type" value="Genomic_DNA"/>
</dbReference>
<dbReference type="PANTHER" id="PTHR34069:SF2">
    <property type="entry name" value="BETA-KETOACYL-[ACYL-CARRIER-PROTEIN] SYNTHASE III"/>
    <property type="match status" value="1"/>
</dbReference>
<name>A0A4P2VLE9_FLUSA</name>
<dbReference type="Pfam" id="PF08545">
    <property type="entry name" value="ACP_syn_III"/>
    <property type="match status" value="1"/>
</dbReference>
<dbReference type="AlphaFoldDB" id="A0A4P2VLE9"/>
<evidence type="ECO:0000313" key="3">
    <source>
        <dbReference type="Proteomes" id="UP000291236"/>
    </source>
</evidence>
<dbReference type="GO" id="GO:0044550">
    <property type="term" value="P:secondary metabolite biosynthetic process"/>
    <property type="evidence" value="ECO:0007669"/>
    <property type="project" value="TreeGrafter"/>
</dbReference>
<evidence type="ECO:0000259" key="1">
    <source>
        <dbReference type="Pfam" id="PF08545"/>
    </source>
</evidence>
<organism evidence="2 3">
    <name type="scientific">Fluviispira sanaruensis</name>
    <dbReference type="NCBI Taxonomy" id="2493639"/>
    <lineage>
        <taxon>Bacteria</taxon>
        <taxon>Pseudomonadati</taxon>
        <taxon>Bdellovibrionota</taxon>
        <taxon>Oligoflexia</taxon>
        <taxon>Silvanigrellales</taxon>
        <taxon>Silvanigrellaceae</taxon>
        <taxon>Fluviispira</taxon>
    </lineage>
</organism>
<sequence length="436" mass="48892">MKRISKKIQRVRIKSSFAYLPSLVIDNLKLAENLTTKNKTPSDIADTVFKHTGIFERRYALSSEAASDLAIQAIRASSIDISSVSALLVATTSGDFPSPSTATFVHKGLKLNKKTHCLDIASSCSSYLSALRSSFGFISAQENTLVVATELKHKGLTENDLRTKSLFADGAGGVYLTNADENEKCDYFVFVHQETQSELAQNIIIPVGGSREPVTLENIERNKLSFADAKFMYLQTVKAIANAIEHSWKTRNEFLITQKCKNIACTIFIHQANKNILIDVKEKLPKEISANIPTLMADVGNMVCASLPVLRTRVLFLKAIYFHTRTETAKDNLVNRFLTLCDNNSFFSFIKDEKGICFKTHFFAEEISIYDASTNNMNESWLAHIDENEYNSLQKIFTSEYKLYEENKEYQFLDIWIAAGGGFQTIGLLHGNMFGK</sequence>
<dbReference type="SUPFAM" id="SSF53901">
    <property type="entry name" value="Thiolase-like"/>
    <property type="match status" value="2"/>
</dbReference>
<dbReference type="PANTHER" id="PTHR34069">
    <property type="entry name" value="3-OXOACYL-[ACYL-CARRIER-PROTEIN] SYNTHASE 3"/>
    <property type="match status" value="1"/>
</dbReference>
<dbReference type="Gene3D" id="3.40.47.10">
    <property type="match status" value="1"/>
</dbReference>
<dbReference type="InterPro" id="IPR013751">
    <property type="entry name" value="ACP_syn_III_N"/>
</dbReference>
<evidence type="ECO:0000313" key="2">
    <source>
        <dbReference type="EMBL" id="BBH54146.1"/>
    </source>
</evidence>
<reference evidence="2 3" key="1">
    <citation type="submission" date="2018-12" db="EMBL/GenBank/DDBJ databases">
        <title>Rubrispira sanarue gen. nov., sp., nov., a member of the order Silvanigrellales, isolated from a brackish lake in Hamamatsu Japan.</title>
        <authorList>
            <person name="Maejima Y."/>
            <person name="Iino T."/>
            <person name="Muraguchi Y."/>
            <person name="Fukuda K."/>
            <person name="Nojiri H."/>
            <person name="Ohkuma M."/>
            <person name="Moriuchi R."/>
            <person name="Dohra H."/>
            <person name="Kimbara K."/>
            <person name="Shintani M."/>
        </authorList>
    </citation>
    <scope>NUCLEOTIDE SEQUENCE [LARGE SCALE GENOMIC DNA]</scope>
    <source>
        <strain evidence="2 3">RF1110005</strain>
    </source>
</reference>
<dbReference type="Proteomes" id="UP000291236">
    <property type="component" value="Chromosome"/>
</dbReference>
<dbReference type="InterPro" id="IPR016039">
    <property type="entry name" value="Thiolase-like"/>
</dbReference>
<protein>
    <recommendedName>
        <fullName evidence="1">Beta-ketoacyl-[acyl-carrier-protein] synthase III N-terminal domain-containing protein</fullName>
    </recommendedName>
</protein>
<dbReference type="GO" id="GO:0004315">
    <property type="term" value="F:3-oxoacyl-[acyl-carrier-protein] synthase activity"/>
    <property type="evidence" value="ECO:0007669"/>
    <property type="project" value="InterPro"/>
</dbReference>
<gene>
    <name evidence="2" type="ORF">JCM31447_26040</name>
</gene>
<proteinExistence type="predicted"/>
<dbReference type="GO" id="GO:0006633">
    <property type="term" value="P:fatty acid biosynthetic process"/>
    <property type="evidence" value="ECO:0007669"/>
    <property type="project" value="InterPro"/>
</dbReference>
<accession>A0A4P2VLE9</accession>
<keyword evidence="3" id="KW-1185">Reference proteome</keyword>